<proteinExistence type="predicted"/>
<feature type="non-terminal residue" evidence="1">
    <location>
        <position position="13"/>
    </location>
</feature>
<keyword evidence="2" id="KW-1185">Reference proteome</keyword>
<organism evidence="1 2">
    <name type="scientific">Trichuris suis</name>
    <name type="common">pig whipworm</name>
    <dbReference type="NCBI Taxonomy" id="68888"/>
    <lineage>
        <taxon>Eukaryota</taxon>
        <taxon>Metazoa</taxon>
        <taxon>Ecdysozoa</taxon>
        <taxon>Nematoda</taxon>
        <taxon>Enoplea</taxon>
        <taxon>Dorylaimia</taxon>
        <taxon>Trichinellida</taxon>
        <taxon>Trichuridae</taxon>
        <taxon>Trichuris</taxon>
    </lineage>
</organism>
<gene>
    <name evidence="1" type="ORF">M513_14404</name>
</gene>
<protein>
    <submittedName>
        <fullName evidence="1">Uncharacterized protein</fullName>
    </submittedName>
</protein>
<dbReference type="Proteomes" id="UP000030764">
    <property type="component" value="Unassembled WGS sequence"/>
</dbReference>
<evidence type="ECO:0000313" key="1">
    <source>
        <dbReference type="EMBL" id="KFD44719.1"/>
    </source>
</evidence>
<dbReference type="EMBL" id="KL365261">
    <property type="protein sequence ID" value="KFD44719.1"/>
    <property type="molecule type" value="Genomic_DNA"/>
</dbReference>
<reference evidence="1 2" key="1">
    <citation type="journal article" date="2014" name="Nat. Genet.">
        <title>Genome and transcriptome of the porcine whipworm Trichuris suis.</title>
        <authorList>
            <person name="Jex A.R."/>
            <person name="Nejsum P."/>
            <person name="Schwarz E.M."/>
            <person name="Hu L."/>
            <person name="Young N.D."/>
            <person name="Hall R.S."/>
            <person name="Korhonen P.K."/>
            <person name="Liao S."/>
            <person name="Thamsborg S."/>
            <person name="Xia J."/>
            <person name="Xu P."/>
            <person name="Wang S."/>
            <person name="Scheerlinck J.P."/>
            <person name="Hofmann A."/>
            <person name="Sternberg P.W."/>
            <person name="Wang J."/>
            <person name="Gasser R.B."/>
        </authorList>
    </citation>
    <scope>NUCLEOTIDE SEQUENCE [LARGE SCALE GENOMIC DNA]</scope>
    <source>
        <strain evidence="1">DCEP-RM93M</strain>
    </source>
</reference>
<evidence type="ECO:0000313" key="2">
    <source>
        <dbReference type="Proteomes" id="UP000030764"/>
    </source>
</evidence>
<sequence length="13" mass="1369">ASENDVPKNPEAV</sequence>
<accession>A0A085LIC3</accession>
<name>A0A085LIC3_9BILA</name>
<feature type="non-terminal residue" evidence="1">
    <location>
        <position position="1"/>
    </location>
</feature>